<evidence type="ECO:0000256" key="5">
    <source>
        <dbReference type="ARBA" id="ARBA00023008"/>
    </source>
</evidence>
<dbReference type="Pfam" id="PF04145">
    <property type="entry name" value="Ctr"/>
    <property type="match status" value="2"/>
</dbReference>
<reference evidence="9" key="1">
    <citation type="submission" date="2015-07" db="EMBL/GenBank/DDBJ databases">
        <title>Transcriptome Assembly of Anthurium amnicola.</title>
        <authorList>
            <person name="Suzuki J."/>
        </authorList>
    </citation>
    <scope>NUCLEOTIDE SEQUENCE</scope>
</reference>
<organism evidence="9">
    <name type="scientific">Anthurium amnicola</name>
    <dbReference type="NCBI Taxonomy" id="1678845"/>
    <lineage>
        <taxon>Eukaryota</taxon>
        <taxon>Viridiplantae</taxon>
        <taxon>Streptophyta</taxon>
        <taxon>Embryophyta</taxon>
        <taxon>Tracheophyta</taxon>
        <taxon>Spermatophyta</taxon>
        <taxon>Magnoliopsida</taxon>
        <taxon>Liliopsida</taxon>
        <taxon>Araceae</taxon>
        <taxon>Pothoideae</taxon>
        <taxon>Potheae</taxon>
        <taxon>Anthurium</taxon>
    </lineage>
</organism>
<evidence type="ECO:0000256" key="3">
    <source>
        <dbReference type="ARBA" id="ARBA00022796"/>
    </source>
</evidence>
<keyword evidence="3 7" id="KW-0187">Copper transport</keyword>
<dbReference type="AlphaFoldDB" id="A0A1D1YPP5"/>
<dbReference type="EMBL" id="GDJX01011328">
    <property type="protein sequence ID" value="JAT56608.1"/>
    <property type="molecule type" value="Transcribed_RNA"/>
</dbReference>
<proteinExistence type="inferred from homology"/>
<evidence type="ECO:0000313" key="8">
    <source>
        <dbReference type="EMBL" id="JAT49881.1"/>
    </source>
</evidence>
<dbReference type="InterPro" id="IPR007274">
    <property type="entry name" value="Cop_transporter"/>
</dbReference>
<evidence type="ECO:0000256" key="4">
    <source>
        <dbReference type="ARBA" id="ARBA00022989"/>
    </source>
</evidence>
<evidence type="ECO:0000256" key="7">
    <source>
        <dbReference type="RuleBase" id="RU367022"/>
    </source>
</evidence>
<keyword evidence="5 7" id="KW-0186">Copper</keyword>
<keyword evidence="7" id="KW-0406">Ion transport</keyword>
<keyword evidence="7" id="KW-0813">Transport</keyword>
<sequence length="151" mass="16260">MDMGGMGMGGMDMGGGHKMSYTHMTFFWGRKSEILFKGWPGDRGGFYALALVVVFLLGLLVEWLSHCRLITTRGARWPRLAAGLLRAALHTLRVGLAYLLMLAVMSFNVGVLVVAIAGHAVGFLLFSGALFGKSEATPGCDDHADLPPMKC</sequence>
<feature type="transmembrane region" description="Helical" evidence="7">
    <location>
        <begin position="45"/>
        <end position="64"/>
    </location>
</feature>
<dbReference type="EMBL" id="GDJX01018055">
    <property type="protein sequence ID" value="JAT49881.1"/>
    <property type="molecule type" value="Transcribed_RNA"/>
</dbReference>
<dbReference type="GO" id="GO:0005886">
    <property type="term" value="C:plasma membrane"/>
    <property type="evidence" value="ECO:0007669"/>
    <property type="project" value="TreeGrafter"/>
</dbReference>
<evidence type="ECO:0000256" key="6">
    <source>
        <dbReference type="ARBA" id="ARBA00023136"/>
    </source>
</evidence>
<evidence type="ECO:0000256" key="1">
    <source>
        <dbReference type="ARBA" id="ARBA00006921"/>
    </source>
</evidence>
<dbReference type="GO" id="GO:0005375">
    <property type="term" value="F:copper ion transmembrane transporter activity"/>
    <property type="evidence" value="ECO:0007669"/>
    <property type="project" value="UniProtKB-UniRule"/>
</dbReference>
<gene>
    <name evidence="9" type="primary">COPT1_0</name>
    <name evidence="8" type="synonym">COPT1_1</name>
    <name evidence="9" type="ORF">g.111666</name>
    <name evidence="8" type="ORF">g.111679</name>
</gene>
<protein>
    <recommendedName>
        <fullName evidence="7">Copper transport protein</fullName>
    </recommendedName>
</protein>
<dbReference type="PANTHER" id="PTHR12483:SF117">
    <property type="entry name" value="COPPER TRANSPORTER 3"/>
    <property type="match status" value="1"/>
</dbReference>
<evidence type="ECO:0000256" key="2">
    <source>
        <dbReference type="ARBA" id="ARBA00022692"/>
    </source>
</evidence>
<keyword evidence="4 7" id="KW-1133">Transmembrane helix</keyword>
<dbReference type="PANTHER" id="PTHR12483">
    <property type="entry name" value="SOLUTE CARRIER FAMILY 31 COPPER TRANSPORTERS"/>
    <property type="match status" value="1"/>
</dbReference>
<comment type="subcellular location">
    <subcellularLocation>
        <location evidence="7">Membrane</location>
        <topology evidence="7">Multi-pass membrane protein</topology>
    </subcellularLocation>
</comment>
<keyword evidence="2 7" id="KW-0812">Transmembrane</keyword>
<evidence type="ECO:0000313" key="9">
    <source>
        <dbReference type="EMBL" id="JAT56608.1"/>
    </source>
</evidence>
<keyword evidence="6 7" id="KW-0472">Membrane</keyword>
<accession>A0A1D1YPP5</accession>
<name>A0A1D1YPP5_9ARAE</name>
<comment type="similarity">
    <text evidence="1 7">Belongs to the copper transporter (Ctr) (TC 1.A.56) family. SLC31A subfamily.</text>
</comment>